<reference evidence="1" key="2">
    <citation type="journal article" date="2015" name="Fish Shellfish Immunol.">
        <title>Early steps in the European eel (Anguilla anguilla)-Vibrio vulnificus interaction in the gills: Role of the RtxA13 toxin.</title>
        <authorList>
            <person name="Callol A."/>
            <person name="Pajuelo D."/>
            <person name="Ebbesson L."/>
            <person name="Teles M."/>
            <person name="MacKenzie S."/>
            <person name="Amaro C."/>
        </authorList>
    </citation>
    <scope>NUCLEOTIDE SEQUENCE</scope>
</reference>
<proteinExistence type="predicted"/>
<protein>
    <submittedName>
        <fullName evidence="1">Uncharacterized protein</fullName>
    </submittedName>
</protein>
<organism evidence="1">
    <name type="scientific">Anguilla anguilla</name>
    <name type="common">European freshwater eel</name>
    <name type="synonym">Muraena anguilla</name>
    <dbReference type="NCBI Taxonomy" id="7936"/>
    <lineage>
        <taxon>Eukaryota</taxon>
        <taxon>Metazoa</taxon>
        <taxon>Chordata</taxon>
        <taxon>Craniata</taxon>
        <taxon>Vertebrata</taxon>
        <taxon>Euteleostomi</taxon>
        <taxon>Actinopterygii</taxon>
        <taxon>Neopterygii</taxon>
        <taxon>Teleostei</taxon>
        <taxon>Anguilliformes</taxon>
        <taxon>Anguillidae</taxon>
        <taxon>Anguilla</taxon>
    </lineage>
</organism>
<dbReference type="AlphaFoldDB" id="A0A0E9XSY6"/>
<dbReference type="EMBL" id="GBXM01002730">
    <property type="protein sequence ID" value="JAI05848.1"/>
    <property type="molecule type" value="Transcribed_RNA"/>
</dbReference>
<sequence>MKCHKCNCFDKKSKII</sequence>
<evidence type="ECO:0000313" key="1">
    <source>
        <dbReference type="EMBL" id="JAI05848.1"/>
    </source>
</evidence>
<name>A0A0E9XSY6_ANGAN</name>
<reference evidence="1" key="1">
    <citation type="submission" date="2014-11" db="EMBL/GenBank/DDBJ databases">
        <authorList>
            <person name="Amaro Gonzalez C."/>
        </authorList>
    </citation>
    <scope>NUCLEOTIDE SEQUENCE</scope>
</reference>
<accession>A0A0E9XSY6</accession>